<dbReference type="RefSeq" id="WP_058582210.1">
    <property type="nucleotide sequence ID" value="NZ_LOPU01000029.1"/>
</dbReference>
<feature type="transmembrane region" description="Helical" evidence="1">
    <location>
        <begin position="131"/>
        <end position="153"/>
    </location>
</feature>
<proteinExistence type="predicted"/>
<reference evidence="3 4" key="1">
    <citation type="submission" date="2015-12" db="EMBL/GenBank/DDBJ databases">
        <title>Haloprofundus marisrubri gen. nov., sp. nov., an extremely halophilic archaeon isolated from the Discovery deep brine-seawater interface in the Red Sea.</title>
        <authorList>
            <person name="Zhang G."/>
            <person name="Stingl U."/>
            <person name="Rashid M."/>
        </authorList>
    </citation>
    <scope>NUCLEOTIDE SEQUENCE [LARGE SCALE GENOMIC DNA]</scope>
    <source>
        <strain evidence="3 4">SB9</strain>
    </source>
</reference>
<name>A0A0W1R773_9EURY</name>
<feature type="transmembrane region" description="Helical" evidence="1">
    <location>
        <begin position="188"/>
        <end position="211"/>
    </location>
</feature>
<keyword evidence="4" id="KW-1185">Reference proteome</keyword>
<comment type="caution">
    <text evidence="3">The sequence shown here is derived from an EMBL/GenBank/DDBJ whole genome shotgun (WGS) entry which is preliminary data.</text>
</comment>
<accession>A0A0W1R773</accession>
<feature type="transmembrane region" description="Helical" evidence="1">
    <location>
        <begin position="92"/>
        <end position="125"/>
    </location>
</feature>
<feature type="transmembrane region" description="Helical" evidence="1">
    <location>
        <begin position="47"/>
        <end position="71"/>
    </location>
</feature>
<dbReference type="EMBL" id="LOPU01000029">
    <property type="protein sequence ID" value="KTG09057.1"/>
    <property type="molecule type" value="Genomic_DNA"/>
</dbReference>
<dbReference type="OrthoDB" id="241125at2157"/>
<evidence type="ECO:0000313" key="3">
    <source>
        <dbReference type="EMBL" id="KTG09057.1"/>
    </source>
</evidence>
<dbReference type="Proteomes" id="UP000054387">
    <property type="component" value="Unassembled WGS sequence"/>
</dbReference>
<feature type="domain" description="DUF7847" evidence="2">
    <location>
        <begin position="1"/>
        <end position="259"/>
    </location>
</feature>
<dbReference type="AlphaFoldDB" id="A0A0W1R773"/>
<gene>
    <name evidence="3" type="ORF">AUR64_14745</name>
</gene>
<protein>
    <recommendedName>
        <fullName evidence="2">DUF7847 domain-containing protein</fullName>
    </recommendedName>
</protein>
<organism evidence="3 4">
    <name type="scientific">Haloprofundus marisrubri</name>
    <dbReference type="NCBI Taxonomy" id="1514971"/>
    <lineage>
        <taxon>Archaea</taxon>
        <taxon>Methanobacteriati</taxon>
        <taxon>Methanobacteriota</taxon>
        <taxon>Stenosarchaea group</taxon>
        <taxon>Halobacteria</taxon>
        <taxon>Halobacteriales</taxon>
        <taxon>Haloferacaceae</taxon>
        <taxon>Haloprofundus</taxon>
    </lineage>
</organism>
<keyword evidence="1" id="KW-0812">Transmembrane</keyword>
<keyword evidence="1" id="KW-0472">Membrane</keyword>
<dbReference type="Pfam" id="PF25231">
    <property type="entry name" value="DUF7847"/>
    <property type="match status" value="1"/>
</dbReference>
<dbReference type="InterPro" id="IPR057169">
    <property type="entry name" value="DUF7847"/>
</dbReference>
<sequence>MAVLNALRNVPGALVRNPILVAIVGLFGLLQAPQLLAQYVSPLLSIVVSLLLLVVYVFGTPFVQGGMIGMADEALKTKTRFETFVQAGKRHYVSLLAAYLLVAGVALVLMVGLFIAIFAGVFSAATGSQTGLLIGGGIGLVVGLVYLVFAFFIQFYSHEIVLNGQSAISGLKGSVGLVRRNLLSTTGYFLVTFGGMFIVVGAMTVAQMFLMPQPSMAAATAAPAQLSLTSTLAQIVLSTVLTAIIGSVGALYSVAFYREIREQKTASVDSTPSL</sequence>
<feature type="transmembrane region" description="Helical" evidence="1">
    <location>
        <begin position="231"/>
        <end position="257"/>
    </location>
</feature>
<evidence type="ECO:0000313" key="4">
    <source>
        <dbReference type="Proteomes" id="UP000054387"/>
    </source>
</evidence>
<keyword evidence="1" id="KW-1133">Transmembrane helix</keyword>
<evidence type="ECO:0000256" key="1">
    <source>
        <dbReference type="SAM" id="Phobius"/>
    </source>
</evidence>
<evidence type="ECO:0000259" key="2">
    <source>
        <dbReference type="Pfam" id="PF25231"/>
    </source>
</evidence>